<evidence type="ECO:0000313" key="2">
    <source>
        <dbReference type="Proteomes" id="UP000540519"/>
    </source>
</evidence>
<accession>A0A7X2ZQU7</accession>
<dbReference type="AlphaFoldDB" id="A0A7X2ZQU7"/>
<dbReference type="OrthoDB" id="5540871at2"/>
<dbReference type="EMBL" id="RCNR01000004">
    <property type="protein sequence ID" value="MUH34718.1"/>
    <property type="molecule type" value="Genomic_DNA"/>
</dbReference>
<evidence type="ECO:0000313" key="1">
    <source>
        <dbReference type="EMBL" id="MUH34718.1"/>
    </source>
</evidence>
<protein>
    <submittedName>
        <fullName evidence="1">Uncharacterized protein</fullName>
    </submittedName>
</protein>
<sequence length="294" mass="34804">MQPSLAKELLFKDKIKWNKLWSSMDVIEDSQIAINDYINLPDFSTNEKGYLYIYGILQALNLQQDSLKNLSRALFEKDINFKEEYPELYVIREKRNNSIGHPTDRMNGKSFHHIGRYSVKKEGFTLFSYFPKTGEKAKIADINILSCIDIQNKLLIKILNKTMNRLKSDLDNHKNKFKAEKLIDLIPRTLSYKFSKLYENIHRDYDLAEVNFNHILETYNNIKKGIIERYSTLTALSGIEFTTERIDYLFERLNRDLIQNKIEDKLELELMIDALKYQFNDLGEMLIEIDEEFK</sequence>
<organism evidence="1 2">
    <name type="scientific">Zobellia amurskyensis</name>
    <dbReference type="NCBI Taxonomy" id="248905"/>
    <lineage>
        <taxon>Bacteria</taxon>
        <taxon>Pseudomonadati</taxon>
        <taxon>Bacteroidota</taxon>
        <taxon>Flavobacteriia</taxon>
        <taxon>Flavobacteriales</taxon>
        <taxon>Flavobacteriaceae</taxon>
        <taxon>Zobellia</taxon>
    </lineage>
</organism>
<name>A0A7X2ZQU7_9FLAO</name>
<reference evidence="1 2" key="1">
    <citation type="journal article" date="2019" name="Mar. Drugs">
        <title>Comparative Genomics and CAZyme Genome Repertoires of Marine Zobellia amurskyensis KMM 3526(T) and Zobellia laminariae KMM 3676(T).</title>
        <authorList>
            <person name="Chernysheva N."/>
            <person name="Bystritskaya E."/>
            <person name="Stenkova A."/>
            <person name="Golovkin I."/>
            <person name="Nedashkovskaya O."/>
            <person name="Isaeva M."/>
        </authorList>
    </citation>
    <scope>NUCLEOTIDE SEQUENCE [LARGE SCALE GENOMIC DNA]</scope>
    <source>
        <strain evidence="1 2">KMM 3526</strain>
    </source>
</reference>
<dbReference type="RefSeq" id="WP_155598727.1">
    <property type="nucleotide sequence ID" value="NZ_RCNR01000004.1"/>
</dbReference>
<keyword evidence="2" id="KW-1185">Reference proteome</keyword>
<dbReference type="Proteomes" id="UP000540519">
    <property type="component" value="Unassembled WGS sequence"/>
</dbReference>
<gene>
    <name evidence="1" type="ORF">D9O36_02590</name>
</gene>
<comment type="caution">
    <text evidence="1">The sequence shown here is derived from an EMBL/GenBank/DDBJ whole genome shotgun (WGS) entry which is preliminary data.</text>
</comment>
<proteinExistence type="predicted"/>